<evidence type="ECO:0000313" key="3">
    <source>
        <dbReference type="Proteomes" id="UP000186341"/>
    </source>
</evidence>
<dbReference type="AlphaFoldDB" id="A0A1U7NHL3"/>
<protein>
    <recommendedName>
        <fullName evidence="1">DUF7253 domain-containing protein</fullName>
    </recommendedName>
</protein>
<comment type="caution">
    <text evidence="2">The sequence shown here is derived from an EMBL/GenBank/DDBJ whole genome shotgun (WGS) entry which is preliminary data.</text>
</comment>
<evidence type="ECO:0000259" key="1">
    <source>
        <dbReference type="Pfam" id="PF23911"/>
    </source>
</evidence>
<name>A0A1U7NHL3_9FIRM</name>
<dbReference type="RefSeq" id="WP_075818414.1">
    <property type="nucleotide sequence ID" value="NZ_CAPNHH010000034.1"/>
</dbReference>
<dbReference type="Proteomes" id="UP000186341">
    <property type="component" value="Unassembled WGS sequence"/>
</dbReference>
<dbReference type="Pfam" id="PF23911">
    <property type="entry name" value="DUF7253"/>
    <property type="match status" value="1"/>
</dbReference>
<proteinExistence type="predicted"/>
<sequence length="104" mass="12086">MKYYGRICFSETVETSPGVWTESYTIRNYFGDVVRRSSRYTPGQSINDNISITNDISIVADQFALNNFYNIRWIEFANSKWKITSVEVEPPRLILSIGELFNDD</sequence>
<evidence type="ECO:0000313" key="2">
    <source>
        <dbReference type="EMBL" id="OLU41310.1"/>
    </source>
</evidence>
<keyword evidence="3" id="KW-1185">Reference proteome</keyword>
<gene>
    <name evidence="2" type="ORF">BO222_03560</name>
</gene>
<reference evidence="2 3" key="1">
    <citation type="submission" date="2016-11" db="EMBL/GenBank/DDBJ databases">
        <title>Description of two novel members of the family Erysipelotrichaceae: Ileibacterium lipovorans gen. nov., sp. nov. and Dubosiella newyorkensis, gen. nov., sp. nov.</title>
        <authorList>
            <person name="Cox L.M."/>
            <person name="Sohn J."/>
            <person name="Tyrrell K.L."/>
            <person name="Citron D.M."/>
            <person name="Lawson P.A."/>
            <person name="Patel N.B."/>
            <person name="Iizumi T."/>
            <person name="Perez-Perez G.I."/>
            <person name="Goldstein E.J."/>
            <person name="Blaser M.J."/>
        </authorList>
    </citation>
    <scope>NUCLEOTIDE SEQUENCE [LARGE SCALE GENOMIC DNA]</scope>
    <source>
        <strain evidence="2 3">NYU-BL-A3</strain>
    </source>
</reference>
<dbReference type="EMBL" id="MPJW01000088">
    <property type="protein sequence ID" value="OLU41310.1"/>
    <property type="molecule type" value="Genomic_DNA"/>
</dbReference>
<feature type="domain" description="DUF7253" evidence="1">
    <location>
        <begin position="1"/>
        <end position="103"/>
    </location>
</feature>
<accession>A0A1U7NHL3</accession>
<organism evidence="2 3">
    <name type="scientific">Ileibacterium valens</name>
    <dbReference type="NCBI Taxonomy" id="1862668"/>
    <lineage>
        <taxon>Bacteria</taxon>
        <taxon>Bacillati</taxon>
        <taxon>Bacillota</taxon>
        <taxon>Erysipelotrichia</taxon>
        <taxon>Erysipelotrichales</taxon>
        <taxon>Erysipelotrichaceae</taxon>
        <taxon>Ileibacterium</taxon>
    </lineage>
</organism>
<dbReference type="InterPro" id="IPR055677">
    <property type="entry name" value="DUF7253"/>
</dbReference>